<gene>
    <name evidence="6" type="ORF">ACFFHW_16655</name>
</gene>
<dbReference type="Proteomes" id="UP001589814">
    <property type="component" value="Unassembled WGS sequence"/>
</dbReference>
<dbReference type="InterPro" id="IPR005119">
    <property type="entry name" value="LysR_subst-bd"/>
</dbReference>
<organism evidence="6 7">
    <name type="scientific">Kushneria aurantia</name>
    <dbReference type="NCBI Taxonomy" id="504092"/>
    <lineage>
        <taxon>Bacteria</taxon>
        <taxon>Pseudomonadati</taxon>
        <taxon>Pseudomonadota</taxon>
        <taxon>Gammaproteobacteria</taxon>
        <taxon>Oceanospirillales</taxon>
        <taxon>Halomonadaceae</taxon>
        <taxon>Kushneria</taxon>
    </lineage>
</organism>
<reference evidence="6 7" key="1">
    <citation type="submission" date="2024-09" db="EMBL/GenBank/DDBJ databases">
        <authorList>
            <person name="Sun Q."/>
            <person name="Mori K."/>
        </authorList>
    </citation>
    <scope>NUCLEOTIDE SEQUENCE [LARGE SCALE GENOMIC DNA]</scope>
    <source>
        <strain evidence="6 7">CCM 7415</strain>
    </source>
</reference>
<evidence type="ECO:0000256" key="3">
    <source>
        <dbReference type="ARBA" id="ARBA00023125"/>
    </source>
</evidence>
<dbReference type="Gene3D" id="3.40.190.290">
    <property type="match status" value="1"/>
</dbReference>
<comment type="caution">
    <text evidence="6">The sequence shown here is derived from an EMBL/GenBank/DDBJ whole genome shotgun (WGS) entry which is preliminary data.</text>
</comment>
<dbReference type="SUPFAM" id="SSF46785">
    <property type="entry name" value="Winged helix' DNA-binding domain"/>
    <property type="match status" value="1"/>
</dbReference>
<evidence type="ECO:0000313" key="6">
    <source>
        <dbReference type="EMBL" id="MFC0269600.1"/>
    </source>
</evidence>
<keyword evidence="3" id="KW-0238">DNA-binding</keyword>
<dbReference type="InterPro" id="IPR000847">
    <property type="entry name" value="LysR_HTH_N"/>
</dbReference>
<keyword evidence="2" id="KW-0805">Transcription regulation</keyword>
<dbReference type="InterPro" id="IPR036388">
    <property type="entry name" value="WH-like_DNA-bd_sf"/>
</dbReference>
<dbReference type="PANTHER" id="PTHR30427:SF1">
    <property type="entry name" value="TRANSCRIPTIONAL ACTIVATOR PROTEIN LYSR"/>
    <property type="match status" value="1"/>
</dbReference>
<dbReference type="PROSITE" id="PS50931">
    <property type="entry name" value="HTH_LYSR"/>
    <property type="match status" value="1"/>
</dbReference>
<dbReference type="Gene3D" id="1.10.10.10">
    <property type="entry name" value="Winged helix-like DNA-binding domain superfamily/Winged helix DNA-binding domain"/>
    <property type="match status" value="1"/>
</dbReference>
<accession>A0ABV6G7F2</accession>
<dbReference type="PANTHER" id="PTHR30427">
    <property type="entry name" value="TRANSCRIPTIONAL ACTIVATOR PROTEIN LYSR"/>
    <property type="match status" value="1"/>
</dbReference>
<name>A0ABV6G7F2_9GAMM</name>
<evidence type="ECO:0000259" key="5">
    <source>
        <dbReference type="PROSITE" id="PS50931"/>
    </source>
</evidence>
<evidence type="ECO:0000313" key="7">
    <source>
        <dbReference type="Proteomes" id="UP001589814"/>
    </source>
</evidence>
<protein>
    <submittedName>
        <fullName evidence="6">LysR substrate-binding domain-containing protein</fullName>
    </submittedName>
</protein>
<keyword evidence="7" id="KW-1185">Reference proteome</keyword>
<proteinExistence type="inferred from homology"/>
<feature type="domain" description="HTH lysR-type" evidence="5">
    <location>
        <begin position="71"/>
        <end position="128"/>
    </location>
</feature>
<dbReference type="Pfam" id="PF00126">
    <property type="entry name" value="HTH_1"/>
    <property type="match status" value="1"/>
</dbReference>
<dbReference type="CDD" id="cd08415">
    <property type="entry name" value="PBP2_LysR_opines_like"/>
    <property type="match status" value="1"/>
</dbReference>
<dbReference type="InterPro" id="IPR037424">
    <property type="entry name" value="NocR_PBP2"/>
</dbReference>
<evidence type="ECO:0000256" key="4">
    <source>
        <dbReference type="ARBA" id="ARBA00023163"/>
    </source>
</evidence>
<keyword evidence="4" id="KW-0804">Transcription</keyword>
<dbReference type="RefSeq" id="WP_211213304.1">
    <property type="nucleotide sequence ID" value="NZ_JBHLVX010000060.1"/>
</dbReference>
<dbReference type="Pfam" id="PF03466">
    <property type="entry name" value="LysR_substrate"/>
    <property type="match status" value="1"/>
</dbReference>
<evidence type="ECO:0000256" key="1">
    <source>
        <dbReference type="ARBA" id="ARBA00009437"/>
    </source>
</evidence>
<sequence>MPLALQRELLLSVNSSLAHGDGRDKRCFFDDRQVFFVVVPGKLIERGVQPRTVQWCNRLQTGLDEADRMALNLRQIEVFRAVMTTGSISGASRVLMISQPAVSRMLSHTEQRIGFPLFERIKGRLYPSPEARRLFRDVENVYRDVQRVNSTLYDLTQRRQGVVRIAASSSLGHQVVPRAMTSFRQEHGVRVSLDCQRHTQLRDQLLDRQADLGISLFPVSHPNLEVNPLHRAGMVCACPADHPLAGRDSVTLPELRHFELIGYGAETPFGMHIRTAFEAAGEPWRPATEVDSPHYACALADAGGGIALIDEFSWRGWRSDRLTAVPLPVEQRLMVSLVYHRTEPLSQLARAFIKHLEVALADLGQCEDDSRH</sequence>
<comment type="similarity">
    <text evidence="1">Belongs to the LysR transcriptional regulatory family.</text>
</comment>
<dbReference type="InterPro" id="IPR036390">
    <property type="entry name" value="WH_DNA-bd_sf"/>
</dbReference>
<evidence type="ECO:0000256" key="2">
    <source>
        <dbReference type="ARBA" id="ARBA00023015"/>
    </source>
</evidence>
<dbReference type="EMBL" id="JBHLVX010000060">
    <property type="protein sequence ID" value="MFC0269600.1"/>
    <property type="molecule type" value="Genomic_DNA"/>
</dbReference>
<dbReference type="SUPFAM" id="SSF53850">
    <property type="entry name" value="Periplasmic binding protein-like II"/>
    <property type="match status" value="1"/>
</dbReference>